<dbReference type="GO" id="GO:0046930">
    <property type="term" value="C:pore complex"/>
    <property type="evidence" value="ECO:0007669"/>
    <property type="project" value="UniProtKB-KW"/>
</dbReference>
<dbReference type="AlphaFoldDB" id="A0A3N2E201"/>
<keyword evidence="8" id="KW-0626">Porin</keyword>
<dbReference type="PRINTS" id="PR00184">
    <property type="entry name" value="NEISSPPORIN"/>
</dbReference>
<dbReference type="InterPro" id="IPR050298">
    <property type="entry name" value="Gram-neg_bact_OMP"/>
</dbReference>
<evidence type="ECO:0000256" key="11">
    <source>
        <dbReference type="SAM" id="SignalP"/>
    </source>
</evidence>
<dbReference type="PRINTS" id="PR00182">
    <property type="entry name" value="ECOLNEIPORIN"/>
</dbReference>
<dbReference type="GO" id="GO:0015288">
    <property type="term" value="F:porin activity"/>
    <property type="evidence" value="ECO:0007669"/>
    <property type="project" value="UniProtKB-KW"/>
</dbReference>
<proteinExistence type="predicted"/>
<comment type="subunit">
    <text evidence="2">Homotrimer.</text>
</comment>
<dbReference type="InterPro" id="IPR001702">
    <property type="entry name" value="Porin_Gram-ve"/>
</dbReference>
<evidence type="ECO:0000256" key="7">
    <source>
        <dbReference type="ARBA" id="ARBA00023065"/>
    </source>
</evidence>
<evidence type="ECO:0000256" key="1">
    <source>
        <dbReference type="ARBA" id="ARBA00004571"/>
    </source>
</evidence>
<keyword evidence="10" id="KW-0998">Cell outer membrane</keyword>
<keyword evidence="4" id="KW-1134">Transmembrane beta strand</keyword>
<evidence type="ECO:0000256" key="10">
    <source>
        <dbReference type="ARBA" id="ARBA00023237"/>
    </source>
</evidence>
<dbReference type="PANTHER" id="PTHR34501">
    <property type="entry name" value="PROTEIN YDDL-RELATED"/>
    <property type="match status" value="1"/>
</dbReference>
<keyword evidence="5" id="KW-0812">Transmembrane</keyword>
<dbReference type="Gene3D" id="2.40.160.10">
    <property type="entry name" value="Porin"/>
    <property type="match status" value="1"/>
</dbReference>
<feature type="chain" id="PRO_5018023828" evidence="11">
    <location>
        <begin position="24"/>
        <end position="342"/>
    </location>
</feature>
<keyword evidence="3" id="KW-0813">Transport</keyword>
<dbReference type="PANTHER" id="PTHR34501:SF9">
    <property type="entry name" value="MAJOR OUTER MEMBRANE PROTEIN P.IA"/>
    <property type="match status" value="1"/>
</dbReference>
<accession>A0A3N2E201</accession>
<dbReference type="SUPFAM" id="SSF56935">
    <property type="entry name" value="Porins"/>
    <property type="match status" value="1"/>
</dbReference>
<keyword evidence="7" id="KW-0406">Ion transport</keyword>
<keyword evidence="6 11" id="KW-0732">Signal</keyword>
<dbReference type="Proteomes" id="UP000275394">
    <property type="component" value="Unassembled WGS sequence"/>
</dbReference>
<keyword evidence="9" id="KW-0472">Membrane</keyword>
<protein>
    <submittedName>
        <fullName evidence="13">Putative porin</fullName>
    </submittedName>
</protein>
<dbReference type="CDD" id="cd00342">
    <property type="entry name" value="gram_neg_porins"/>
    <property type="match status" value="1"/>
</dbReference>
<dbReference type="InterPro" id="IPR033900">
    <property type="entry name" value="Gram_neg_porin_domain"/>
</dbReference>
<feature type="domain" description="Porin" evidence="12">
    <location>
        <begin position="12"/>
        <end position="320"/>
    </location>
</feature>
<evidence type="ECO:0000256" key="2">
    <source>
        <dbReference type="ARBA" id="ARBA00011233"/>
    </source>
</evidence>
<evidence type="ECO:0000256" key="8">
    <source>
        <dbReference type="ARBA" id="ARBA00023114"/>
    </source>
</evidence>
<evidence type="ECO:0000313" key="13">
    <source>
        <dbReference type="EMBL" id="ROS06143.1"/>
    </source>
</evidence>
<name>A0A3N2E201_9GAMM</name>
<reference evidence="13 14" key="1">
    <citation type="submission" date="2018-11" db="EMBL/GenBank/DDBJ databases">
        <title>Genomic Encyclopedia of Type Strains, Phase IV (KMG-IV): sequencing the most valuable type-strain genomes for metagenomic binning, comparative biology and taxonomic classification.</title>
        <authorList>
            <person name="Goeker M."/>
        </authorList>
    </citation>
    <scope>NUCLEOTIDE SEQUENCE [LARGE SCALE GENOMIC DNA]</scope>
    <source>
        <strain evidence="13 14">DSM 100316</strain>
    </source>
</reference>
<evidence type="ECO:0000313" key="14">
    <source>
        <dbReference type="Proteomes" id="UP000275394"/>
    </source>
</evidence>
<evidence type="ECO:0000256" key="5">
    <source>
        <dbReference type="ARBA" id="ARBA00022692"/>
    </source>
</evidence>
<dbReference type="InterPro" id="IPR002299">
    <property type="entry name" value="Porin_Neis"/>
</dbReference>
<dbReference type="GO" id="GO:0034220">
    <property type="term" value="P:monoatomic ion transmembrane transport"/>
    <property type="evidence" value="ECO:0007669"/>
    <property type="project" value="InterPro"/>
</dbReference>
<evidence type="ECO:0000256" key="3">
    <source>
        <dbReference type="ARBA" id="ARBA00022448"/>
    </source>
</evidence>
<evidence type="ECO:0000256" key="9">
    <source>
        <dbReference type="ARBA" id="ARBA00023136"/>
    </source>
</evidence>
<dbReference type="EMBL" id="RKHR01000001">
    <property type="protein sequence ID" value="ROS06143.1"/>
    <property type="molecule type" value="Genomic_DNA"/>
</dbReference>
<evidence type="ECO:0000256" key="4">
    <source>
        <dbReference type="ARBA" id="ARBA00022452"/>
    </source>
</evidence>
<dbReference type="InterPro" id="IPR023614">
    <property type="entry name" value="Porin_dom_sf"/>
</dbReference>
<dbReference type="Pfam" id="PF13609">
    <property type="entry name" value="Porin_4"/>
    <property type="match status" value="1"/>
</dbReference>
<dbReference type="GO" id="GO:0009279">
    <property type="term" value="C:cell outer membrane"/>
    <property type="evidence" value="ECO:0007669"/>
    <property type="project" value="UniProtKB-SubCell"/>
</dbReference>
<comment type="caution">
    <text evidence="13">The sequence shown here is derived from an EMBL/GenBank/DDBJ whole genome shotgun (WGS) entry which is preliminary data.</text>
</comment>
<keyword evidence="14" id="KW-1185">Reference proteome</keyword>
<organism evidence="13 14">
    <name type="scientific">Sinobacterium caligoides</name>
    <dbReference type="NCBI Taxonomy" id="933926"/>
    <lineage>
        <taxon>Bacteria</taxon>
        <taxon>Pseudomonadati</taxon>
        <taxon>Pseudomonadota</taxon>
        <taxon>Gammaproteobacteria</taxon>
        <taxon>Cellvibrionales</taxon>
        <taxon>Spongiibacteraceae</taxon>
        <taxon>Sinobacterium</taxon>
    </lineage>
</organism>
<evidence type="ECO:0000259" key="12">
    <source>
        <dbReference type="Pfam" id="PF13609"/>
    </source>
</evidence>
<sequence>MNVNKLTAALLATTGLAVTSAYADTDVTVYGKLNVTAENVDNGDDSTAKLNSNASRLGFKGKTGLTESTSVIYKMEYEVAVDDGDTKDGNAFKQRNIYIGLTGDFGTVFAGNHDTALKLSQNKVDVMNDLNGGDMKNVLVGETRAKNIINYTTPSYSGFSATIQPILNEGDNITGEDGDKEDGFFDSFSSSVNWENDSFYVALAHDNNVATKSALEHDAFDNTRLVAQYKIAALTFGALYQVSDYQGVDASNLNEDSFTGYLVSAAYKINKQWKVYGQVGQSDMPIEYVDTDKNEQYGIGVDYNFSKATKVFGFYNSLEATENVSNNKEELDVLGLGLQHKF</sequence>
<comment type="subcellular location">
    <subcellularLocation>
        <location evidence="1">Cell outer membrane</location>
        <topology evidence="1">Multi-pass membrane protein</topology>
    </subcellularLocation>
</comment>
<gene>
    <name evidence="13" type="ORF">EDC56_0050</name>
</gene>
<feature type="signal peptide" evidence="11">
    <location>
        <begin position="1"/>
        <end position="23"/>
    </location>
</feature>
<evidence type="ECO:0000256" key="6">
    <source>
        <dbReference type="ARBA" id="ARBA00022729"/>
    </source>
</evidence>